<protein>
    <submittedName>
        <fullName evidence="2">Supervillin</fullName>
    </submittedName>
</protein>
<feature type="compositionally biased region" description="Basic and acidic residues" evidence="1">
    <location>
        <begin position="312"/>
        <end position="322"/>
    </location>
</feature>
<dbReference type="Proteomes" id="UP000593571">
    <property type="component" value="Unassembled WGS sequence"/>
</dbReference>
<sequence>MKRKERIARRLEGIETDTQPILLQSCTGLVTHRLLEEDTPRYMRATDPASPHIGRSNEEEETSDSSLEKQTRPKHCTETSGVHGDSSHSSGIMDTQGLESKAERIARYKAERRRQLAEKYGLTLDCEADSESLSRYTKSRREPDAGEKRGGKSDRPAESSKDSSSTYSRTEIPGLRTCVAEPQDYALHGRDGVSDTEVLLNVENQRRGQQLSATGQQARDLPPTAESSSSFPFSGRDCSFGEVPRSPKQMHSVPLSSPRQPASPSHSGDPPLPTEARPRSTSNSEMPTAEDEEKVDERAKLSVAAKRLLFREMEKSFDEKNVPKRRSRNAAVEQRLRRLQDRSHTQPVTSEEVVIAATLQASAHQKALARDQANEGKDSAEQGEPDSSTLSLAEKLALFNKLSQPVSKAISTRNRIDVRQRRMNARYQTQPVTLGEVEQVQRGKLIPFSPTVNTSVSTVASTVTPMYAGELRAQPSVDDNANATDYKFPSSIENSDSPVRSILRSQAWPLSLEGSGNKGTLRELGETESKRAATGRDGGVRKYGSFEEAEPSYAILNQVREGDSHKEPKYAVLRKGSLELASPPIAPLGDVLKEFSTAESTAPGTPDLKDRQHFEEKVDMENVTKRKFSLRAAEFGEPTSEQTGTAAGKTVAQTAPPGSWKQHEPSEQAQEKHYKNPCAMFAAGEIKAPVVEGILDSPSKTMSIKERLALLKKSGEEDWKNRLSRKQEYGKASVTSSLHVQEAEQSLKKKVTFSMLGKSILTNITLASASVRHAQLH</sequence>
<dbReference type="EMBL" id="JACASE010000010">
    <property type="protein sequence ID" value="KAF6432513.1"/>
    <property type="molecule type" value="Genomic_DNA"/>
</dbReference>
<dbReference type="AlphaFoldDB" id="A0A7J8EAS8"/>
<feature type="compositionally biased region" description="Basic and acidic residues" evidence="1">
    <location>
        <begin position="334"/>
        <end position="344"/>
    </location>
</feature>
<feature type="region of interest" description="Disordered" evidence="1">
    <location>
        <begin position="366"/>
        <end position="389"/>
    </location>
</feature>
<evidence type="ECO:0000256" key="1">
    <source>
        <dbReference type="SAM" id="MobiDB-lite"/>
    </source>
</evidence>
<reference evidence="2 3" key="1">
    <citation type="journal article" date="2020" name="Nature">
        <title>Six reference-quality genomes reveal evolution of bat adaptations.</title>
        <authorList>
            <person name="Jebb D."/>
            <person name="Huang Z."/>
            <person name="Pippel M."/>
            <person name="Hughes G.M."/>
            <person name="Lavrichenko K."/>
            <person name="Devanna P."/>
            <person name="Winkler S."/>
            <person name="Jermiin L.S."/>
            <person name="Skirmuntt E.C."/>
            <person name="Katzourakis A."/>
            <person name="Burkitt-Gray L."/>
            <person name="Ray D.A."/>
            <person name="Sullivan K.A.M."/>
            <person name="Roscito J.G."/>
            <person name="Kirilenko B.M."/>
            <person name="Davalos L.M."/>
            <person name="Corthals A.P."/>
            <person name="Power M.L."/>
            <person name="Jones G."/>
            <person name="Ransome R.D."/>
            <person name="Dechmann D.K.N."/>
            <person name="Locatelli A.G."/>
            <person name="Puechmaille S.J."/>
            <person name="Fedrigo O."/>
            <person name="Jarvis E.D."/>
            <person name="Hiller M."/>
            <person name="Vernes S.C."/>
            <person name="Myers E.W."/>
            <person name="Teeling E.C."/>
        </authorList>
    </citation>
    <scope>NUCLEOTIDE SEQUENCE [LARGE SCALE GENOMIC DNA]</scope>
    <source>
        <strain evidence="2">MRouAeg1</strain>
        <tissue evidence="2">Muscle</tissue>
    </source>
</reference>
<organism evidence="2 3">
    <name type="scientific">Rousettus aegyptiacus</name>
    <name type="common">Egyptian fruit bat</name>
    <name type="synonym">Pteropus aegyptiacus</name>
    <dbReference type="NCBI Taxonomy" id="9407"/>
    <lineage>
        <taxon>Eukaryota</taxon>
        <taxon>Metazoa</taxon>
        <taxon>Chordata</taxon>
        <taxon>Craniata</taxon>
        <taxon>Vertebrata</taxon>
        <taxon>Euteleostomi</taxon>
        <taxon>Mammalia</taxon>
        <taxon>Eutheria</taxon>
        <taxon>Laurasiatheria</taxon>
        <taxon>Chiroptera</taxon>
        <taxon>Yinpterochiroptera</taxon>
        <taxon>Pteropodoidea</taxon>
        <taxon>Pteropodidae</taxon>
        <taxon>Rousettinae</taxon>
        <taxon>Rousettus</taxon>
    </lineage>
</organism>
<feature type="region of interest" description="Disordered" evidence="1">
    <location>
        <begin position="312"/>
        <end position="349"/>
    </location>
</feature>
<comment type="caution">
    <text evidence="2">The sequence shown here is derived from an EMBL/GenBank/DDBJ whole genome shotgun (WGS) entry which is preliminary data.</text>
</comment>
<feature type="compositionally biased region" description="Polar residues" evidence="1">
    <location>
        <begin position="254"/>
        <end position="266"/>
    </location>
</feature>
<feature type="compositionally biased region" description="Basic and acidic residues" evidence="1">
    <location>
        <begin position="661"/>
        <end position="673"/>
    </location>
</feature>
<keyword evidence="3" id="KW-1185">Reference proteome</keyword>
<feature type="region of interest" description="Disordered" evidence="1">
    <location>
        <begin position="35"/>
        <end position="100"/>
    </location>
</feature>
<feature type="region of interest" description="Disordered" evidence="1">
    <location>
        <begin position="197"/>
        <end position="298"/>
    </location>
</feature>
<feature type="region of interest" description="Disordered" evidence="1">
    <location>
        <begin position="119"/>
        <end position="177"/>
    </location>
</feature>
<feature type="compositionally biased region" description="Basic and acidic residues" evidence="1">
    <location>
        <begin position="368"/>
        <end position="380"/>
    </location>
</feature>
<feature type="compositionally biased region" description="Polar residues" evidence="1">
    <location>
        <begin position="207"/>
        <end position="217"/>
    </location>
</feature>
<feature type="compositionally biased region" description="Basic and acidic residues" evidence="1">
    <location>
        <begin position="66"/>
        <end position="77"/>
    </location>
</feature>
<feature type="compositionally biased region" description="Basic and acidic residues" evidence="1">
    <location>
        <begin position="520"/>
        <end position="531"/>
    </location>
</feature>
<evidence type="ECO:0000313" key="2">
    <source>
        <dbReference type="EMBL" id="KAF6432513.1"/>
    </source>
</evidence>
<proteinExistence type="predicted"/>
<feature type="compositionally biased region" description="Basic and acidic residues" evidence="1">
    <location>
        <begin position="139"/>
        <end position="161"/>
    </location>
</feature>
<gene>
    <name evidence="2" type="ORF">HJG63_018739</name>
</gene>
<name>A0A7J8EAS8_ROUAE</name>
<feature type="compositionally biased region" description="Low complexity" evidence="1">
    <location>
        <begin position="80"/>
        <end position="91"/>
    </location>
</feature>
<evidence type="ECO:0000313" key="3">
    <source>
        <dbReference type="Proteomes" id="UP000593571"/>
    </source>
</evidence>
<accession>A0A7J8EAS8</accession>
<feature type="region of interest" description="Disordered" evidence="1">
    <location>
        <begin position="513"/>
        <end position="543"/>
    </location>
</feature>
<feature type="region of interest" description="Disordered" evidence="1">
    <location>
        <begin position="630"/>
        <end position="673"/>
    </location>
</feature>